<protein>
    <recommendedName>
        <fullName evidence="11">Protein artemis</fullName>
    </recommendedName>
    <alternativeName>
        <fullName evidence="12">DNA cross-link repair 1C protein</fullName>
    </alternativeName>
</protein>
<dbReference type="PANTHER" id="PTHR23240:SF8">
    <property type="entry name" value="PROTEIN ARTEMIS"/>
    <property type="match status" value="1"/>
</dbReference>
<feature type="domain" description="DNA repair metallo-beta-lactamase" evidence="14">
    <location>
        <begin position="285"/>
        <end position="386"/>
    </location>
</feature>
<dbReference type="InterPro" id="IPR011084">
    <property type="entry name" value="DRMBL"/>
</dbReference>
<feature type="compositionally biased region" description="Low complexity" evidence="13">
    <location>
        <begin position="819"/>
        <end position="835"/>
    </location>
</feature>
<evidence type="ECO:0000313" key="15">
    <source>
        <dbReference type="EMBL" id="KAJ7620985.1"/>
    </source>
</evidence>
<comment type="subcellular location">
    <subcellularLocation>
        <location evidence="1">Nucleus</location>
    </subcellularLocation>
</comment>
<evidence type="ECO:0000256" key="5">
    <source>
        <dbReference type="ARBA" id="ARBA00022763"/>
    </source>
</evidence>
<dbReference type="Pfam" id="PF07522">
    <property type="entry name" value="DRMBL"/>
    <property type="match status" value="1"/>
</dbReference>
<dbReference type="Proteomes" id="UP001221142">
    <property type="component" value="Unassembled WGS sequence"/>
</dbReference>
<comment type="similarity">
    <text evidence="2">Belongs to the DNA repair metallo-beta-lactamase (DRMBL) family.</text>
</comment>
<evidence type="ECO:0000256" key="11">
    <source>
        <dbReference type="ARBA" id="ARBA00039759"/>
    </source>
</evidence>
<keyword evidence="6" id="KW-0378">Hydrolase</keyword>
<evidence type="ECO:0000256" key="2">
    <source>
        <dbReference type="ARBA" id="ARBA00010304"/>
    </source>
</evidence>
<dbReference type="SUPFAM" id="SSF56281">
    <property type="entry name" value="Metallo-hydrolase/oxidoreductase"/>
    <property type="match status" value="1"/>
</dbReference>
<evidence type="ECO:0000259" key="14">
    <source>
        <dbReference type="Pfam" id="PF07522"/>
    </source>
</evidence>
<dbReference type="Gene3D" id="3.60.15.10">
    <property type="entry name" value="Ribonuclease Z/Hydroxyacylglutathione hydrolase-like"/>
    <property type="match status" value="1"/>
</dbReference>
<keyword evidence="10" id="KW-0539">Nucleus</keyword>
<evidence type="ECO:0000256" key="6">
    <source>
        <dbReference type="ARBA" id="ARBA00022801"/>
    </source>
</evidence>
<evidence type="ECO:0000256" key="7">
    <source>
        <dbReference type="ARBA" id="ARBA00022839"/>
    </source>
</evidence>
<keyword evidence="5" id="KW-0227">DNA damage</keyword>
<dbReference type="AlphaFoldDB" id="A0AAD7FFC2"/>
<sequence>MPPGAPYNSFVLPYRIRVDAFATAVGQEMVPALHLLSHTHSDHITGLQAKSFGSVVICSHDAKEMLLRHEVYAERSLHENEYRAEINRTYSHLKIDPLICSDGSTYYTGSRDLLKALPLNTPTEIEMSNDERVTVTLFDANHCPGAVMFLIQGDQGAILHTGDFRAEPWFLDSIIHNPFLQPYLATDDSHSDGTFNERLDAIYLDTACVMSSSAVPTKACATAGLIQLMKLLPPTAYFFINSWTWGYEDVLKAISRAFRSKIHLDRYKYAVYTNISDPVLRAIGTRDEASTRFHACERFERCDHVAVADPHRPTTSRSRKGDHLVYVNPVTMDTTSWESYLQETKLRIAGGETIHSLLVPLSRHSPLPELQSFVSLFRPRRVVPNTLIPGLHGLDWRAIDCMFAGCLATPPPPSEISASAAAQLATQEQMDTEMDTALQNLVGGDGVRDLAEKWAQRGSLRRTIAVVRDWLGIQERRAVDRILEPPSAAADALQLAELSRRKEVVLDSEDESDGGDADDARGRTAHLLFAGLAGVEGRPSDYGFAPSESPVSVRAGSAHGVLTPGTSPFRLSGKKRVGDSQEDSQRSSKRARVGTGLGSPFPSPSPARARKGLNDETHAGWLPSSSPPIPTPLRPVDNTVASTSKLIPSPWRHDGKWEDEEDSLPPIAATSQLPASHTRFRTPGGGIYTLYEVLPASSPPLVTAKDKGKGRQMILSSPTPNPRRDFPSTTPPHWPQEPTFDASPRRSLASEEPGQERQDIQEEWEQIEEENDLRSSLVPPAPNRSPREREATPGSLRGVSQKHTSASSSARGESHRRASPPLRLSPAPAKSKSSPEQSRPVRTLASVQASLEKVEFRLKMHLRVREAQPERAVAPTYEATREKLEARRFRLETRAAYLAAREAEGTTGGKVRYGMHIPGAFEQLQTCLD</sequence>
<gene>
    <name evidence="15" type="ORF">FB45DRAFT_1006436</name>
</gene>
<reference evidence="15" key="1">
    <citation type="submission" date="2023-03" db="EMBL/GenBank/DDBJ databases">
        <title>Massive genome expansion in bonnet fungi (Mycena s.s.) driven by repeated elements and novel gene families across ecological guilds.</title>
        <authorList>
            <consortium name="Lawrence Berkeley National Laboratory"/>
            <person name="Harder C.B."/>
            <person name="Miyauchi S."/>
            <person name="Viragh M."/>
            <person name="Kuo A."/>
            <person name="Thoen E."/>
            <person name="Andreopoulos B."/>
            <person name="Lu D."/>
            <person name="Skrede I."/>
            <person name="Drula E."/>
            <person name="Henrissat B."/>
            <person name="Morin E."/>
            <person name="Kohler A."/>
            <person name="Barry K."/>
            <person name="LaButti K."/>
            <person name="Morin E."/>
            <person name="Salamov A."/>
            <person name="Lipzen A."/>
            <person name="Mereny Z."/>
            <person name="Hegedus B."/>
            <person name="Baldrian P."/>
            <person name="Stursova M."/>
            <person name="Weitz H."/>
            <person name="Taylor A."/>
            <person name="Grigoriev I.V."/>
            <person name="Nagy L.G."/>
            <person name="Martin F."/>
            <person name="Kauserud H."/>
        </authorList>
    </citation>
    <scope>NUCLEOTIDE SEQUENCE</scope>
    <source>
        <strain evidence="15">9284</strain>
    </source>
</reference>
<feature type="compositionally biased region" description="Acidic residues" evidence="13">
    <location>
        <begin position="761"/>
        <end position="771"/>
    </location>
</feature>
<comment type="caution">
    <text evidence="15">The sequence shown here is derived from an EMBL/GenBank/DDBJ whole genome shotgun (WGS) entry which is preliminary data.</text>
</comment>
<evidence type="ECO:0000256" key="12">
    <source>
        <dbReference type="ARBA" id="ARBA00042677"/>
    </source>
</evidence>
<dbReference type="GO" id="GO:0003684">
    <property type="term" value="F:damaged DNA binding"/>
    <property type="evidence" value="ECO:0007669"/>
    <property type="project" value="TreeGrafter"/>
</dbReference>
<feature type="region of interest" description="Disordered" evidence="13">
    <location>
        <begin position="541"/>
        <end position="636"/>
    </location>
</feature>
<keyword evidence="3" id="KW-0540">Nuclease</keyword>
<name>A0AAD7FFC2_9AGAR</name>
<dbReference type="GO" id="GO:0004519">
    <property type="term" value="F:endonuclease activity"/>
    <property type="evidence" value="ECO:0007669"/>
    <property type="project" value="UniProtKB-KW"/>
</dbReference>
<dbReference type="GO" id="GO:0006303">
    <property type="term" value="P:double-strand break repair via nonhomologous end joining"/>
    <property type="evidence" value="ECO:0007669"/>
    <property type="project" value="TreeGrafter"/>
</dbReference>
<dbReference type="GO" id="GO:0006310">
    <property type="term" value="P:DNA recombination"/>
    <property type="evidence" value="ECO:0007669"/>
    <property type="project" value="UniProtKB-KW"/>
</dbReference>
<feature type="compositionally biased region" description="Basic and acidic residues" evidence="13">
    <location>
        <begin position="576"/>
        <end position="586"/>
    </location>
</feature>
<organism evidence="15 16">
    <name type="scientific">Roridomyces roridus</name>
    <dbReference type="NCBI Taxonomy" id="1738132"/>
    <lineage>
        <taxon>Eukaryota</taxon>
        <taxon>Fungi</taxon>
        <taxon>Dikarya</taxon>
        <taxon>Basidiomycota</taxon>
        <taxon>Agaricomycotina</taxon>
        <taxon>Agaricomycetes</taxon>
        <taxon>Agaricomycetidae</taxon>
        <taxon>Agaricales</taxon>
        <taxon>Marasmiineae</taxon>
        <taxon>Mycenaceae</taxon>
        <taxon>Roridomyces</taxon>
    </lineage>
</organism>
<accession>A0AAD7FFC2</accession>
<feature type="compositionally biased region" description="Polar residues" evidence="13">
    <location>
        <begin position="801"/>
        <end position="811"/>
    </location>
</feature>
<evidence type="ECO:0000256" key="8">
    <source>
        <dbReference type="ARBA" id="ARBA00023172"/>
    </source>
</evidence>
<dbReference type="PANTHER" id="PTHR23240">
    <property type="entry name" value="DNA CROSS-LINK REPAIR PROTEIN PSO2/SNM1-RELATED"/>
    <property type="match status" value="1"/>
</dbReference>
<evidence type="ECO:0000256" key="10">
    <source>
        <dbReference type="ARBA" id="ARBA00023242"/>
    </source>
</evidence>
<dbReference type="InterPro" id="IPR036866">
    <property type="entry name" value="RibonucZ/Hydroxyglut_hydro"/>
</dbReference>
<feature type="region of interest" description="Disordered" evidence="13">
    <location>
        <begin position="696"/>
        <end position="844"/>
    </location>
</feature>
<keyword evidence="16" id="KW-1185">Reference proteome</keyword>
<dbReference type="GO" id="GO:0036297">
    <property type="term" value="P:interstrand cross-link repair"/>
    <property type="evidence" value="ECO:0007669"/>
    <property type="project" value="TreeGrafter"/>
</dbReference>
<evidence type="ECO:0000256" key="4">
    <source>
        <dbReference type="ARBA" id="ARBA00022759"/>
    </source>
</evidence>
<proteinExistence type="inferred from homology"/>
<dbReference type="EMBL" id="JARKIF010000016">
    <property type="protein sequence ID" value="KAJ7620985.1"/>
    <property type="molecule type" value="Genomic_DNA"/>
</dbReference>
<dbReference type="GO" id="GO:0000723">
    <property type="term" value="P:telomere maintenance"/>
    <property type="evidence" value="ECO:0007669"/>
    <property type="project" value="TreeGrafter"/>
</dbReference>
<evidence type="ECO:0000256" key="1">
    <source>
        <dbReference type="ARBA" id="ARBA00004123"/>
    </source>
</evidence>
<keyword evidence="4" id="KW-0255">Endonuclease</keyword>
<evidence type="ECO:0000256" key="3">
    <source>
        <dbReference type="ARBA" id="ARBA00022722"/>
    </source>
</evidence>
<keyword evidence="8" id="KW-0233">DNA recombination</keyword>
<evidence type="ECO:0000313" key="16">
    <source>
        <dbReference type="Proteomes" id="UP001221142"/>
    </source>
</evidence>
<keyword evidence="7" id="KW-0269">Exonuclease</keyword>
<dbReference type="GO" id="GO:0035312">
    <property type="term" value="F:5'-3' DNA exonuclease activity"/>
    <property type="evidence" value="ECO:0007669"/>
    <property type="project" value="TreeGrafter"/>
</dbReference>
<evidence type="ECO:0000256" key="13">
    <source>
        <dbReference type="SAM" id="MobiDB-lite"/>
    </source>
</evidence>
<keyword evidence="9" id="KW-0234">DNA repair</keyword>
<evidence type="ECO:0000256" key="9">
    <source>
        <dbReference type="ARBA" id="ARBA00023204"/>
    </source>
</evidence>
<dbReference type="GO" id="GO:0005634">
    <property type="term" value="C:nucleus"/>
    <property type="evidence" value="ECO:0007669"/>
    <property type="project" value="UniProtKB-SubCell"/>
</dbReference>